<dbReference type="SMART" id="SM00239">
    <property type="entry name" value="C2"/>
    <property type="match status" value="2"/>
</dbReference>
<evidence type="ECO:0000256" key="3">
    <source>
        <dbReference type="ARBA" id="ARBA00022737"/>
    </source>
</evidence>
<keyword evidence="4" id="KW-1133">Transmembrane helix</keyword>
<gene>
    <name evidence="7" type="ORF">BdWA1_001196</name>
</gene>
<name>A0AAD9PNP8_9APIC</name>
<comment type="subcellular location">
    <subcellularLocation>
        <location evidence="1">Membrane</location>
        <topology evidence="1">Single-pass membrane protein</topology>
    </subcellularLocation>
</comment>
<organism evidence="7 8">
    <name type="scientific">Babesia duncani</name>
    <dbReference type="NCBI Taxonomy" id="323732"/>
    <lineage>
        <taxon>Eukaryota</taxon>
        <taxon>Sar</taxon>
        <taxon>Alveolata</taxon>
        <taxon>Apicomplexa</taxon>
        <taxon>Aconoidasida</taxon>
        <taxon>Piroplasmida</taxon>
        <taxon>Babesiidae</taxon>
        <taxon>Babesia</taxon>
    </lineage>
</organism>
<dbReference type="PROSITE" id="PS50004">
    <property type="entry name" value="C2"/>
    <property type="match status" value="1"/>
</dbReference>
<keyword evidence="2" id="KW-0812">Transmembrane</keyword>
<dbReference type="InterPro" id="IPR000008">
    <property type="entry name" value="C2_dom"/>
</dbReference>
<dbReference type="KEGG" id="bdw:94335494"/>
<keyword evidence="5" id="KW-0472">Membrane</keyword>
<evidence type="ECO:0000313" key="8">
    <source>
        <dbReference type="Proteomes" id="UP001214638"/>
    </source>
</evidence>
<dbReference type="PANTHER" id="PTHR12546:SF33">
    <property type="entry name" value="SPERM VESICLE FUSION PROTEIN FER-1"/>
    <property type="match status" value="1"/>
</dbReference>
<dbReference type="GeneID" id="94335494"/>
<dbReference type="CDD" id="cd00030">
    <property type="entry name" value="C2"/>
    <property type="match status" value="1"/>
</dbReference>
<reference evidence="7" key="1">
    <citation type="journal article" date="2023" name="Nat. Microbiol.">
        <title>Babesia duncani multi-omics identifies virulence factors and drug targets.</title>
        <authorList>
            <person name="Singh P."/>
            <person name="Lonardi S."/>
            <person name="Liang Q."/>
            <person name="Vydyam P."/>
            <person name="Khabirova E."/>
            <person name="Fang T."/>
            <person name="Gihaz S."/>
            <person name="Thekkiniath J."/>
            <person name="Munshi M."/>
            <person name="Abel S."/>
            <person name="Ciampossin L."/>
            <person name="Batugedara G."/>
            <person name="Gupta M."/>
            <person name="Lu X.M."/>
            <person name="Lenz T."/>
            <person name="Chakravarty S."/>
            <person name="Cornillot E."/>
            <person name="Hu Y."/>
            <person name="Ma W."/>
            <person name="Gonzalez L.M."/>
            <person name="Sanchez S."/>
            <person name="Estrada K."/>
            <person name="Sanchez-Flores A."/>
            <person name="Montero E."/>
            <person name="Harb O.S."/>
            <person name="Le Roch K.G."/>
            <person name="Mamoun C.B."/>
        </authorList>
    </citation>
    <scope>NUCLEOTIDE SEQUENCE</scope>
    <source>
        <strain evidence="7">WA1</strain>
    </source>
</reference>
<dbReference type="AlphaFoldDB" id="A0AAD9PNP8"/>
<dbReference type="GO" id="GO:0016020">
    <property type="term" value="C:membrane"/>
    <property type="evidence" value="ECO:0007669"/>
    <property type="project" value="UniProtKB-SubCell"/>
</dbReference>
<dbReference type="GO" id="GO:0007009">
    <property type="term" value="P:plasma membrane organization"/>
    <property type="evidence" value="ECO:0007669"/>
    <property type="project" value="TreeGrafter"/>
</dbReference>
<dbReference type="InterPro" id="IPR037721">
    <property type="entry name" value="Ferlin"/>
</dbReference>
<accession>A0AAD9PNP8</accession>
<proteinExistence type="predicted"/>
<keyword evidence="3" id="KW-0677">Repeat</keyword>
<dbReference type="Gene3D" id="2.60.40.150">
    <property type="entry name" value="C2 domain"/>
    <property type="match status" value="1"/>
</dbReference>
<dbReference type="RefSeq" id="XP_067805029.1">
    <property type="nucleotide sequence ID" value="XM_067946238.1"/>
</dbReference>
<sequence>MPKYSVSCTIHEVILPQNRLEKPIDPLVVVKCFGVEQSTNIKVDKTSVVIWDESFYWNDLDIDAHTWNVGTIDFELQSANAFWRNTILGTCSLQLKLISTNHQRSFSGKLPIKEPNSVTIFGYLTVSVNAYDSCTNVGVGENAITLEEQETRPSTEIDILPLTSPLVCRSSSLESPVEYKYHHLYINIFSLEHLETNFFGNSPYITCEYAGCKLRSEKPIRARFNESDSSGSKAQNIGDYIRDYLSACKVTESHRCNYTFNQCFLIPVCSQVGKPILDDNIIVRIWMGMTIDVPYLNSNKAQGSNLSLTSKLIAEGIFSLSKLRAERLAPRWFNFYFKKENDSSHARFCINVVDSNSQSEYLGRILMSASVKRIVKASNVLNAHVLSCRALEQVNATPCRIVCDVYTIDSQSWFGFDEDLAVSLEISCGPFTSRNEWVPVNTRYGVAKSSDMHSGWHAKYDSIKGRVPSLELLTPLSHDEQWVVYVRVWASGTIGGIPIDQVLASAKFVMSAIPIYSPKSQNIPFWITACSDGSRVEMVNILLTLQRQDFYNNLGNGLSSNESRFSSVARRVAMVNVDYELRFYLYAAKLQQANPQNLVVTVACNGIVQKTSAKKQNTRYPVFLECLKSTISVATMHVSQVASPIPILVSIISQDAQDNVHVECATTHYNRLVLDAHTNPMARPRWLQLDGGSLVLMYSEMVLKSKAMRIPHYQMSPPVMDVDFKLSLLGMRNVPLPENCNPESIAIVCTMQSYGLYNENFIFEKVLPAASCKCWYYDDLWNLDLFTMLELKLKCPIDPIFDPHVEMQCLYNQNGKGTPFGYHAFSIYSKEHKDQSIVDQDLRYNLNPMQVCQVLDSLSRRKDVQILNFTCDPASGVYATHDLQDCNEKALEKKLKRLTQPLQLENIGVYIPPRIIVMANGKSVPRAANLNMVCNEQLEKVLVDIPYSTVPLHDSHPGTRNGLDLKLENSHAQCTSIASWERRQHAQSNPSGAISCLDGYMKYMLACTCPGGVLKQTYRDDFVSLASSSKRLLNAFRGKLQGSIFKVRLCLIDLDLTLDETSDLNLVVSVGGDEFREHIIGQSVTRVINRSFEHDIYVPQYFAIVLKVAKPVFGDNDAILASACIDLEHRWFSKSWRRLLRKNRLPIERVMLLDSLGNVQGSLRLLVQLDIGDQFNLLKPLAFKRTQPTRVQIRFVFHLHR</sequence>
<dbReference type="InterPro" id="IPR035892">
    <property type="entry name" value="C2_domain_sf"/>
</dbReference>
<dbReference type="PANTHER" id="PTHR12546">
    <property type="entry name" value="FER-1-LIKE"/>
    <property type="match status" value="1"/>
</dbReference>
<dbReference type="EMBL" id="JALLKP010000001">
    <property type="protein sequence ID" value="KAK2198187.1"/>
    <property type="molecule type" value="Genomic_DNA"/>
</dbReference>
<dbReference type="Pfam" id="PF00168">
    <property type="entry name" value="C2"/>
    <property type="match status" value="1"/>
</dbReference>
<evidence type="ECO:0000256" key="1">
    <source>
        <dbReference type="ARBA" id="ARBA00004167"/>
    </source>
</evidence>
<evidence type="ECO:0000259" key="6">
    <source>
        <dbReference type="PROSITE" id="PS50004"/>
    </source>
</evidence>
<evidence type="ECO:0000256" key="4">
    <source>
        <dbReference type="ARBA" id="ARBA00022989"/>
    </source>
</evidence>
<feature type="domain" description="C2" evidence="6">
    <location>
        <begin position="1"/>
        <end position="108"/>
    </location>
</feature>
<evidence type="ECO:0000313" key="7">
    <source>
        <dbReference type="EMBL" id="KAK2198187.1"/>
    </source>
</evidence>
<dbReference type="SUPFAM" id="SSF49562">
    <property type="entry name" value="C2 domain (Calcium/lipid-binding domain, CaLB)"/>
    <property type="match status" value="1"/>
</dbReference>
<comment type="caution">
    <text evidence="7">The sequence shown here is derived from an EMBL/GenBank/DDBJ whole genome shotgun (WGS) entry which is preliminary data.</text>
</comment>
<keyword evidence="8" id="KW-1185">Reference proteome</keyword>
<protein>
    <submittedName>
        <fullName evidence="7">Bifunctional Ferlin family/C2 domain/C2 domain superfamily</fullName>
    </submittedName>
</protein>
<dbReference type="Proteomes" id="UP001214638">
    <property type="component" value="Unassembled WGS sequence"/>
</dbReference>
<evidence type="ECO:0000256" key="2">
    <source>
        <dbReference type="ARBA" id="ARBA00022692"/>
    </source>
</evidence>
<evidence type="ECO:0000256" key="5">
    <source>
        <dbReference type="ARBA" id="ARBA00023136"/>
    </source>
</evidence>